<dbReference type="InterPro" id="IPR050469">
    <property type="entry name" value="Diguanylate_Cyclase"/>
</dbReference>
<reference evidence="4 5" key="1">
    <citation type="journal article" date="2020" name="Microorganisms">
        <title>Osmotic Adaptation and Compatible Solute Biosynthesis of Phototrophic Bacteria as Revealed from Genome Analyses.</title>
        <authorList>
            <person name="Imhoff J.F."/>
            <person name="Rahn T."/>
            <person name="Kunzel S."/>
            <person name="Keller A."/>
            <person name="Neulinger S.C."/>
        </authorList>
    </citation>
    <scope>NUCLEOTIDE SEQUENCE [LARGE SCALE GENOMIC DNA]</scope>
    <source>
        <strain evidence="4 5">DSM 6210</strain>
    </source>
</reference>
<dbReference type="CDD" id="cd01949">
    <property type="entry name" value="GGDEF"/>
    <property type="match status" value="1"/>
</dbReference>
<dbReference type="PANTHER" id="PTHR45138:SF9">
    <property type="entry name" value="DIGUANYLATE CYCLASE DGCM-RELATED"/>
    <property type="match status" value="1"/>
</dbReference>
<evidence type="ECO:0000313" key="5">
    <source>
        <dbReference type="Proteomes" id="UP000748752"/>
    </source>
</evidence>
<organism evidence="4 5">
    <name type="scientific">Thiohalocapsa halophila</name>
    <dbReference type="NCBI Taxonomy" id="69359"/>
    <lineage>
        <taxon>Bacteria</taxon>
        <taxon>Pseudomonadati</taxon>
        <taxon>Pseudomonadota</taxon>
        <taxon>Gammaproteobacteria</taxon>
        <taxon>Chromatiales</taxon>
        <taxon>Chromatiaceae</taxon>
        <taxon>Thiohalocapsa</taxon>
    </lineage>
</organism>
<dbReference type="InterPro" id="IPR043128">
    <property type="entry name" value="Rev_trsase/Diguanyl_cyclase"/>
</dbReference>
<dbReference type="InterPro" id="IPR000160">
    <property type="entry name" value="GGDEF_dom"/>
</dbReference>
<gene>
    <name evidence="4" type="ORF">CKO31_11970</name>
</gene>
<dbReference type="InterPro" id="IPR029787">
    <property type="entry name" value="Nucleotide_cyclase"/>
</dbReference>
<dbReference type="Pfam" id="PF17149">
    <property type="entry name" value="CHASE5"/>
    <property type="match status" value="1"/>
</dbReference>
<dbReference type="InterPro" id="IPR033414">
    <property type="entry name" value="Sensor_dom"/>
</dbReference>
<keyword evidence="5" id="KW-1185">Reference proteome</keyword>
<dbReference type="SMART" id="SM00267">
    <property type="entry name" value="GGDEF"/>
    <property type="match status" value="1"/>
</dbReference>
<dbReference type="EC" id="2.7.7.65" evidence="1"/>
<dbReference type="SUPFAM" id="SSF55073">
    <property type="entry name" value="Nucleotide cyclase"/>
    <property type="match status" value="1"/>
</dbReference>
<dbReference type="Pfam" id="PF00990">
    <property type="entry name" value="GGDEF"/>
    <property type="match status" value="1"/>
</dbReference>
<comment type="catalytic activity">
    <reaction evidence="2">
        <text>2 GTP = 3',3'-c-di-GMP + 2 diphosphate</text>
        <dbReference type="Rhea" id="RHEA:24898"/>
        <dbReference type="ChEBI" id="CHEBI:33019"/>
        <dbReference type="ChEBI" id="CHEBI:37565"/>
        <dbReference type="ChEBI" id="CHEBI:58805"/>
        <dbReference type="EC" id="2.7.7.65"/>
    </reaction>
</comment>
<dbReference type="NCBIfam" id="TIGR00254">
    <property type="entry name" value="GGDEF"/>
    <property type="match status" value="1"/>
</dbReference>
<evidence type="ECO:0000256" key="2">
    <source>
        <dbReference type="ARBA" id="ARBA00034247"/>
    </source>
</evidence>
<evidence type="ECO:0000256" key="1">
    <source>
        <dbReference type="ARBA" id="ARBA00012528"/>
    </source>
</evidence>
<sequence>MSIFRSRLFRAGASPLSVRLLLVILVSSSLVTLVITAVQLAGEYYADVDYIERRVAQVEDSYLGPITNSVWNFNETQYVMQLEGILTLQDVVFAEILGPRGGRIAAGGDPRAPADLVQHFPLRVENYGRELDIGTLAVVASFRRVYRDLLNRGLTILIKRFNDTYGHLQGDDALKRIAQVLGAAVQGPQGAAARYGGEELMLMLPNIDRDGAHALLEQLRQRIQALAIAHRSSQTAEVVTVSGGCVVYVSAQALNHVECRLLVDDLLYQAKQEGRNRVKVLELASQRPTGVGVGDGRC</sequence>
<dbReference type="PROSITE" id="PS50887">
    <property type="entry name" value="GGDEF"/>
    <property type="match status" value="1"/>
</dbReference>
<protein>
    <recommendedName>
        <fullName evidence="1">diguanylate cyclase</fullName>
        <ecNumber evidence="1">2.7.7.65</ecNumber>
    </recommendedName>
</protein>
<dbReference type="EMBL" id="NRRV01000026">
    <property type="protein sequence ID" value="MBK1631444.1"/>
    <property type="molecule type" value="Genomic_DNA"/>
</dbReference>
<feature type="domain" description="GGDEF" evidence="3">
    <location>
        <begin position="152"/>
        <end position="283"/>
    </location>
</feature>
<name>A0ABS1CHR3_9GAMM</name>
<dbReference type="PANTHER" id="PTHR45138">
    <property type="entry name" value="REGULATORY COMPONENTS OF SENSORY TRANSDUCTION SYSTEM"/>
    <property type="match status" value="1"/>
</dbReference>
<comment type="caution">
    <text evidence="4">The sequence shown here is derived from an EMBL/GenBank/DDBJ whole genome shotgun (WGS) entry which is preliminary data.</text>
</comment>
<dbReference type="RefSeq" id="WP_200237691.1">
    <property type="nucleotide sequence ID" value="NZ_NRRV01000026.1"/>
</dbReference>
<evidence type="ECO:0000313" key="4">
    <source>
        <dbReference type="EMBL" id="MBK1631444.1"/>
    </source>
</evidence>
<dbReference type="Proteomes" id="UP000748752">
    <property type="component" value="Unassembled WGS sequence"/>
</dbReference>
<dbReference type="Gene3D" id="3.30.70.270">
    <property type="match status" value="1"/>
</dbReference>
<proteinExistence type="predicted"/>
<evidence type="ECO:0000259" key="3">
    <source>
        <dbReference type="PROSITE" id="PS50887"/>
    </source>
</evidence>
<accession>A0ABS1CHR3</accession>